<gene>
    <name evidence="1" type="ORF">AMORRO_LOCUS16754</name>
</gene>
<dbReference type="EMBL" id="CAJVPV010047991">
    <property type="protein sequence ID" value="CAG8773598.1"/>
    <property type="molecule type" value="Genomic_DNA"/>
</dbReference>
<reference evidence="1" key="1">
    <citation type="submission" date="2021-06" db="EMBL/GenBank/DDBJ databases">
        <authorList>
            <person name="Kallberg Y."/>
            <person name="Tangrot J."/>
            <person name="Rosling A."/>
        </authorList>
    </citation>
    <scope>NUCLEOTIDE SEQUENCE</scope>
    <source>
        <strain evidence="1">CL551</strain>
    </source>
</reference>
<dbReference type="Proteomes" id="UP000789342">
    <property type="component" value="Unassembled WGS sequence"/>
</dbReference>
<organism evidence="1 2">
    <name type="scientific">Acaulospora morrowiae</name>
    <dbReference type="NCBI Taxonomy" id="94023"/>
    <lineage>
        <taxon>Eukaryota</taxon>
        <taxon>Fungi</taxon>
        <taxon>Fungi incertae sedis</taxon>
        <taxon>Mucoromycota</taxon>
        <taxon>Glomeromycotina</taxon>
        <taxon>Glomeromycetes</taxon>
        <taxon>Diversisporales</taxon>
        <taxon>Acaulosporaceae</taxon>
        <taxon>Acaulospora</taxon>
    </lineage>
</organism>
<protein>
    <submittedName>
        <fullName evidence="1">6884_t:CDS:1</fullName>
    </submittedName>
</protein>
<accession>A0A9N9NYU9</accession>
<name>A0A9N9NYU9_9GLOM</name>
<dbReference type="AlphaFoldDB" id="A0A9N9NYU9"/>
<proteinExistence type="predicted"/>
<keyword evidence="2" id="KW-1185">Reference proteome</keyword>
<sequence>YDDAETLIDPDLKELIRIIVGLMRLMTKINCFYTEMNGILIMHAMGVLHKDADATTPKPIQPNDTAISRDPLHVGINDVDTVSDGNPLQQSINVGLTATMTVK</sequence>
<feature type="non-terminal residue" evidence="1">
    <location>
        <position position="103"/>
    </location>
</feature>
<evidence type="ECO:0000313" key="1">
    <source>
        <dbReference type="EMBL" id="CAG8773598.1"/>
    </source>
</evidence>
<comment type="caution">
    <text evidence="1">The sequence shown here is derived from an EMBL/GenBank/DDBJ whole genome shotgun (WGS) entry which is preliminary data.</text>
</comment>
<dbReference type="OrthoDB" id="5319158at2759"/>
<evidence type="ECO:0000313" key="2">
    <source>
        <dbReference type="Proteomes" id="UP000789342"/>
    </source>
</evidence>